<reference evidence="1 2" key="1">
    <citation type="journal article" date="2017" name="Elife">
        <title>Extensive horizontal gene transfer in cheese-associated bacteria.</title>
        <authorList>
            <person name="Bonham K.S."/>
            <person name="Wolfe B.E."/>
            <person name="Dutton R.J."/>
        </authorList>
    </citation>
    <scope>NUCLEOTIDE SEQUENCE [LARGE SCALE GENOMIC DNA]</scope>
    <source>
        <strain evidence="1 2">900_6</strain>
    </source>
</reference>
<evidence type="ECO:0000313" key="2">
    <source>
        <dbReference type="Proteomes" id="UP000217720"/>
    </source>
</evidence>
<name>A0A2A3ZAB8_BREAU</name>
<dbReference type="Proteomes" id="UP000217720">
    <property type="component" value="Unassembled WGS sequence"/>
</dbReference>
<comment type="caution">
    <text evidence="1">The sequence shown here is derived from an EMBL/GenBank/DDBJ whole genome shotgun (WGS) entry which is preliminary data.</text>
</comment>
<proteinExistence type="predicted"/>
<evidence type="ECO:0000313" key="1">
    <source>
        <dbReference type="EMBL" id="PCC48570.1"/>
    </source>
</evidence>
<organism evidence="1 2">
    <name type="scientific">Brevibacterium aurantiacum</name>
    <dbReference type="NCBI Taxonomy" id="273384"/>
    <lineage>
        <taxon>Bacteria</taxon>
        <taxon>Bacillati</taxon>
        <taxon>Actinomycetota</taxon>
        <taxon>Actinomycetes</taxon>
        <taxon>Micrococcales</taxon>
        <taxon>Brevibacteriaceae</taxon>
        <taxon>Brevibacterium</taxon>
    </lineage>
</organism>
<accession>A0A2A3ZAB8</accession>
<protein>
    <submittedName>
        <fullName evidence="1">Uncharacterized protein</fullName>
    </submittedName>
</protein>
<dbReference type="EMBL" id="NRGO01000031">
    <property type="protein sequence ID" value="PCC48570.1"/>
    <property type="molecule type" value="Genomic_DNA"/>
</dbReference>
<sequence length="122" mass="13377">MRVISHAFTMVPTNDINESVAVHVAGGLTALWHPDSQTTLLGADQRACVMVEDDSTERDLGPGPVLLVDDLSTYHIDNGARWAIPVMNVPVGRYAAVSHAGTILRYLDLTTCDDRVRSWFDN</sequence>
<dbReference type="AlphaFoldDB" id="A0A2A3ZAB8"/>
<gene>
    <name evidence="1" type="ORF">CIK62_17830</name>
</gene>